<comment type="caution">
    <text evidence="2">The sequence shown here is derived from an EMBL/GenBank/DDBJ whole genome shotgun (WGS) entry which is preliminary data.</text>
</comment>
<gene>
    <name evidence="2" type="ORF">E8E13_001163</name>
</gene>
<evidence type="ECO:0000256" key="1">
    <source>
        <dbReference type="SAM" id="MobiDB-lite"/>
    </source>
</evidence>
<feature type="compositionally biased region" description="Polar residues" evidence="1">
    <location>
        <begin position="13"/>
        <end position="29"/>
    </location>
</feature>
<sequence>MARLSKAHDEADSLSSTPTPTRKPSQSSSRLREFFKPRRSMDSSSSTALTDSLHENVRLTARPPSNRKSVRAPGRRSMSMAANDVSTPSPKNAMRDHREAFVATSEAVGLDEVLQSHGESMEKLNLLAWEEKVAAVNQPTSSPLDLATPGTPYGPSHQDMSSPTAMMSPSDRTFPGSGQSKPLDQGMSQLAARATPSDRFFPGNPLARQETQKSFASNIFDDQDSLSVGIREYVDSKIAEVLHKHSQHEIVHTSLNVVAKLQLPAKKGMSERSPPDTDAINGSRRLGPWVLNASSETHNLQMGISGMYMLVVMFSALLGPKILFSTLWKLLVFLSSYAVAEQMFGWRSDAHPDLLLAPLVHMKHAVQNAVCNLLEHYVSFQARLNAQAMREAMAEAEVVVEPRG</sequence>
<feature type="compositionally biased region" description="Low complexity" evidence="1">
    <location>
        <begin position="42"/>
        <end position="51"/>
    </location>
</feature>
<feature type="region of interest" description="Disordered" evidence="1">
    <location>
        <begin position="1"/>
        <end position="94"/>
    </location>
</feature>
<dbReference type="Proteomes" id="UP000801428">
    <property type="component" value="Unassembled WGS sequence"/>
</dbReference>
<feature type="region of interest" description="Disordered" evidence="1">
    <location>
        <begin position="139"/>
        <end position="184"/>
    </location>
</feature>
<accession>A0A9P4W1I7</accession>
<proteinExistence type="predicted"/>
<dbReference type="AlphaFoldDB" id="A0A9P4W1I7"/>
<feature type="compositionally biased region" description="Polar residues" evidence="1">
    <location>
        <begin position="158"/>
        <end position="184"/>
    </location>
</feature>
<feature type="compositionally biased region" description="Basic and acidic residues" evidence="1">
    <location>
        <begin position="30"/>
        <end position="41"/>
    </location>
</feature>
<dbReference type="EMBL" id="SWKU01000063">
    <property type="protein sequence ID" value="KAF2993021.1"/>
    <property type="molecule type" value="Genomic_DNA"/>
</dbReference>
<feature type="compositionally biased region" description="Basic and acidic residues" evidence="1">
    <location>
        <begin position="1"/>
        <end position="11"/>
    </location>
</feature>
<reference evidence="2" key="1">
    <citation type="submission" date="2019-04" db="EMBL/GenBank/DDBJ databases">
        <title>Sequencing of skin fungus with MAO and IRED activity.</title>
        <authorList>
            <person name="Marsaioli A.J."/>
            <person name="Bonatto J.M.C."/>
            <person name="Reis Junior O."/>
        </authorList>
    </citation>
    <scope>NUCLEOTIDE SEQUENCE</scope>
    <source>
        <strain evidence="2">30M1</strain>
    </source>
</reference>
<name>A0A9P4W1I7_CURKU</name>
<keyword evidence="3" id="KW-1185">Reference proteome</keyword>
<protein>
    <submittedName>
        <fullName evidence="2">Uncharacterized protein</fullName>
    </submittedName>
</protein>
<organism evidence="2 3">
    <name type="scientific">Curvularia kusanoi</name>
    <name type="common">Cochliobolus kusanoi</name>
    <dbReference type="NCBI Taxonomy" id="90978"/>
    <lineage>
        <taxon>Eukaryota</taxon>
        <taxon>Fungi</taxon>
        <taxon>Dikarya</taxon>
        <taxon>Ascomycota</taxon>
        <taxon>Pezizomycotina</taxon>
        <taxon>Dothideomycetes</taxon>
        <taxon>Pleosporomycetidae</taxon>
        <taxon>Pleosporales</taxon>
        <taxon>Pleosporineae</taxon>
        <taxon>Pleosporaceae</taxon>
        <taxon>Curvularia</taxon>
    </lineage>
</organism>
<evidence type="ECO:0000313" key="3">
    <source>
        <dbReference type="Proteomes" id="UP000801428"/>
    </source>
</evidence>
<evidence type="ECO:0000313" key="2">
    <source>
        <dbReference type="EMBL" id="KAF2993021.1"/>
    </source>
</evidence>
<dbReference type="OrthoDB" id="3797732at2759"/>